<feature type="compositionally biased region" description="Polar residues" evidence="5">
    <location>
        <begin position="769"/>
        <end position="787"/>
    </location>
</feature>
<dbReference type="OrthoDB" id="6264899at2759"/>
<dbReference type="GO" id="GO:0005938">
    <property type="term" value="C:cell cortex"/>
    <property type="evidence" value="ECO:0007669"/>
    <property type="project" value="TreeGrafter"/>
</dbReference>
<evidence type="ECO:0000256" key="2">
    <source>
        <dbReference type="ARBA" id="ARBA00022618"/>
    </source>
</evidence>
<comment type="caution">
    <text evidence="7">The sequence shown here is derived from an EMBL/GenBank/DDBJ whole genome shotgun (WGS) entry which is preliminary data.</text>
</comment>
<dbReference type="SMART" id="SM00228">
    <property type="entry name" value="PDZ"/>
    <property type="match status" value="3"/>
</dbReference>
<dbReference type="Pfam" id="PF00595">
    <property type="entry name" value="PDZ"/>
    <property type="match status" value="3"/>
</dbReference>
<evidence type="ECO:0000256" key="1">
    <source>
        <dbReference type="ARBA" id="ARBA00005358"/>
    </source>
</evidence>
<feature type="region of interest" description="Disordered" evidence="5">
    <location>
        <begin position="1171"/>
        <end position="1190"/>
    </location>
</feature>
<dbReference type="GO" id="GO:0008104">
    <property type="term" value="P:intracellular protein localization"/>
    <property type="evidence" value="ECO:0007669"/>
    <property type="project" value="TreeGrafter"/>
</dbReference>
<dbReference type="SUPFAM" id="SSF50156">
    <property type="entry name" value="PDZ domain-like"/>
    <property type="match status" value="3"/>
</dbReference>
<keyword evidence="3" id="KW-0677">Repeat</keyword>
<keyword evidence="8" id="KW-1185">Reference proteome</keyword>
<dbReference type="CDD" id="cd23058">
    <property type="entry name" value="PDZ2_Par3-like"/>
    <property type="match status" value="1"/>
</dbReference>
<dbReference type="GO" id="GO:0000226">
    <property type="term" value="P:microtubule cytoskeleton organization"/>
    <property type="evidence" value="ECO:0007669"/>
    <property type="project" value="TreeGrafter"/>
</dbReference>
<feature type="domain" description="PDZ" evidence="6">
    <location>
        <begin position="611"/>
        <end position="690"/>
    </location>
</feature>
<feature type="compositionally biased region" description="Basic and acidic residues" evidence="5">
    <location>
        <begin position="828"/>
        <end position="847"/>
    </location>
</feature>
<reference evidence="7" key="1">
    <citation type="submission" date="2021-02" db="EMBL/GenBank/DDBJ databases">
        <authorList>
            <person name="Nowell W R."/>
        </authorList>
    </citation>
    <scope>NUCLEOTIDE SEQUENCE</scope>
    <source>
        <strain evidence="7">Ploen Becks lab</strain>
    </source>
</reference>
<dbReference type="GO" id="GO:0051660">
    <property type="term" value="P:establishment of centrosome localization"/>
    <property type="evidence" value="ECO:0007669"/>
    <property type="project" value="TreeGrafter"/>
</dbReference>
<feature type="region of interest" description="Disordered" evidence="5">
    <location>
        <begin position="1400"/>
        <end position="1424"/>
    </location>
</feature>
<evidence type="ECO:0000259" key="6">
    <source>
        <dbReference type="PROSITE" id="PS50106"/>
    </source>
</evidence>
<dbReference type="GO" id="GO:0043296">
    <property type="term" value="C:apical junction complex"/>
    <property type="evidence" value="ECO:0007669"/>
    <property type="project" value="TreeGrafter"/>
</dbReference>
<dbReference type="GO" id="GO:0051301">
    <property type="term" value="P:cell division"/>
    <property type="evidence" value="ECO:0007669"/>
    <property type="project" value="UniProtKB-KW"/>
</dbReference>
<evidence type="ECO:0000256" key="3">
    <source>
        <dbReference type="ARBA" id="ARBA00022737"/>
    </source>
</evidence>
<dbReference type="EMBL" id="CAJNOC010000563">
    <property type="protein sequence ID" value="CAF0777275.1"/>
    <property type="molecule type" value="Genomic_DNA"/>
</dbReference>
<dbReference type="InterPro" id="IPR052213">
    <property type="entry name" value="PAR3"/>
</dbReference>
<evidence type="ECO:0000313" key="8">
    <source>
        <dbReference type="Proteomes" id="UP000663879"/>
    </source>
</evidence>
<gene>
    <name evidence="7" type="ORF">OXX778_LOCUS5268</name>
</gene>
<comment type="similarity">
    <text evidence="1">Belongs to the PAR3 family.</text>
</comment>
<dbReference type="InterPro" id="IPR036034">
    <property type="entry name" value="PDZ_sf"/>
</dbReference>
<evidence type="ECO:0000313" key="7">
    <source>
        <dbReference type="EMBL" id="CAF0777275.1"/>
    </source>
</evidence>
<feature type="region of interest" description="Disordered" evidence="5">
    <location>
        <begin position="1205"/>
        <end position="1226"/>
    </location>
</feature>
<feature type="region of interest" description="Disordered" evidence="5">
    <location>
        <begin position="1038"/>
        <end position="1063"/>
    </location>
</feature>
<sequence>MKVTICFDDIKIIVPCGIQPNDDENKAKNLNNLKVSDIIDNAIVRYKKATSKPNNCIIRVLNLQTIRDGGILDPDDYIQDVVEDKEVLLAIYEEYQNEILISTNKSALSQLTINTPAFVMDTNYNKLNSLNNSSMSNGSSTSTLGSNHGQYLTNNKVPSPLDNYYYIQRNQVFVTQKDLQNNLGNLRVKSGSESCIYNTNKLNPPNLSLITVNTSCLNTQKKLENLENKIAMPENHNTNTDINYFSRISSNRQSIVKNENNLWAKCGHSNDYSEILSINLINDSNRNLSPGPLGIHVIPSYESNSSEKFCTKEKLIYENCKFEIDLTLFDLIKKTTTTCAQTPTSNAIDSKSFLNLIQIYFGLSILHLKESGLIIQRIEPNGRVFKDGRLRIGDRIIEINNQNILGVDFVKCQDLLREAIMSSNLENGYLDLKIARSKHHDQSGDEDDEKIENKENSVDNLPQTYNSTSTNLSALNTKKLGKKITVQLIKGPQGLGFKLAARDNCTPGEYSPIYIKNILPKGAAITDGRLQRGDRLLEVNKIDMTQKTLHEAVNILRNTKLGDCVEIVVSRQVLPGSSSTLPRELNEPNIEETDLKNEDKNGPKRELLTFEIALNDTGSAGLGVSVKGKTKRLEESENSVDLGIFVKTVINGGAASKDGRLRANDQLININGFSLLGKSNEEAMLILREAMQVESRPGYIELTVSRKIKNEIKKENSEESQSRQFVKIISHNNRKIDEVEDERTSRFNRDAPNRRSMSEKRVKLGNVPANFQINKQRNQSSDPKRSQTVQVISGSASNYTTQTLGRTVKQPTQISNSISQKISQIYSDVRKDSSDRQDSFESDESKIPKSSTCSASISSLSNYTFASVNELDNREQNPKIVKRNFCLPINCKSSKLKINSKNVDKPLPKSAKKLLSKSSSTSFSITDSDSTSSLSPKNRNQFFIQSLTYSKLKPIELIAEDFSDFSKHFTDYDGEEINSSTSNSNSSHKSVNKLKPKVKSCFNIKLLKQSNEQNLVVQDQSNDSVPYYTEVKPIARKSTSMESIPQNIPSSSSSSDPKPKTTRPVVNVYNKFGTVSGASIQSNRPSLLINVSNQQEQQNNPMESNSNSRFRAVNRSFRTAVDKSLDIPPPQNDNQVTVEEQKKNELNKKQHDTKTKETKGLIGKFQNLFKSHHSSKKNSTEDINHTQNSKHPVELVNFHKIESNPKLSQQTSKPPIIPNPKTTSNNADVLIENDTMYTQYRPSSCQPPMPIQNPPVQKPYFANRESLFYHSTDNHRLTYSQRQQNFILEQQRILRQQQKKFLEQQEKLKEIEEQNHIVYQQREIKNYEDLKSRKNNYIQHSVPFNGSNQIHPVGELFSEVVHQFDRMNINQMSTKSQPAPMSDNYQKEFLTKTGYVNNEIPQLSGSSMSSSSASSSSSTSVSDRHHQFFPNQHQMLIQSHPAQV</sequence>
<keyword evidence="4" id="KW-0131">Cell cycle</keyword>
<feature type="compositionally biased region" description="Basic and acidic residues" evidence="5">
    <location>
        <begin position="737"/>
        <end position="762"/>
    </location>
</feature>
<feature type="region of interest" description="Disordered" evidence="5">
    <location>
        <begin position="440"/>
        <end position="465"/>
    </location>
</feature>
<dbReference type="GO" id="GO:0035091">
    <property type="term" value="F:phosphatidylinositol binding"/>
    <property type="evidence" value="ECO:0007669"/>
    <property type="project" value="TreeGrafter"/>
</dbReference>
<evidence type="ECO:0000256" key="5">
    <source>
        <dbReference type="SAM" id="MobiDB-lite"/>
    </source>
</evidence>
<feature type="compositionally biased region" description="Low complexity" evidence="5">
    <location>
        <begin position="1404"/>
        <end position="1421"/>
    </location>
</feature>
<proteinExistence type="inferred from homology"/>
<dbReference type="CDD" id="cd23059">
    <property type="entry name" value="PDZ3_Par3-like"/>
    <property type="match status" value="1"/>
</dbReference>
<dbReference type="PANTHER" id="PTHR16484:SF17">
    <property type="entry name" value="BAZOOKA, ISOFORM B"/>
    <property type="match status" value="1"/>
</dbReference>
<feature type="domain" description="PDZ" evidence="6">
    <location>
        <begin position="361"/>
        <end position="419"/>
    </location>
</feature>
<feature type="compositionally biased region" description="Polar residues" evidence="5">
    <location>
        <begin position="1038"/>
        <end position="1049"/>
    </location>
</feature>
<evidence type="ECO:0000256" key="4">
    <source>
        <dbReference type="ARBA" id="ARBA00023306"/>
    </source>
</evidence>
<accession>A0A813R7P6</accession>
<dbReference type="GO" id="GO:0045197">
    <property type="term" value="P:establishment or maintenance of epithelial cell apical/basal polarity"/>
    <property type="evidence" value="ECO:0007669"/>
    <property type="project" value="TreeGrafter"/>
</dbReference>
<dbReference type="Pfam" id="PF12053">
    <property type="entry name" value="Par3_HAL_N_term"/>
    <property type="match status" value="1"/>
</dbReference>
<feature type="domain" description="PDZ" evidence="6">
    <location>
        <begin position="485"/>
        <end position="559"/>
    </location>
</feature>
<dbReference type="GO" id="GO:0005912">
    <property type="term" value="C:adherens junction"/>
    <property type="evidence" value="ECO:0007669"/>
    <property type="project" value="TreeGrafter"/>
</dbReference>
<dbReference type="PROSITE" id="PS50106">
    <property type="entry name" value="PDZ"/>
    <property type="match status" value="3"/>
</dbReference>
<dbReference type="GO" id="GO:0007155">
    <property type="term" value="P:cell adhesion"/>
    <property type="evidence" value="ECO:0007669"/>
    <property type="project" value="TreeGrafter"/>
</dbReference>
<feature type="region of interest" description="Disordered" evidence="5">
    <location>
        <begin position="827"/>
        <end position="852"/>
    </location>
</feature>
<dbReference type="Proteomes" id="UP000663879">
    <property type="component" value="Unassembled WGS sequence"/>
</dbReference>
<dbReference type="GO" id="GO:0016324">
    <property type="term" value="C:apical plasma membrane"/>
    <property type="evidence" value="ECO:0007669"/>
    <property type="project" value="TreeGrafter"/>
</dbReference>
<dbReference type="PANTHER" id="PTHR16484">
    <property type="entry name" value="PARTITIONING DEFECTIVE 3 RELATED"/>
    <property type="match status" value="1"/>
</dbReference>
<dbReference type="InterPro" id="IPR001478">
    <property type="entry name" value="PDZ"/>
</dbReference>
<dbReference type="GO" id="GO:0030010">
    <property type="term" value="P:establishment of cell polarity"/>
    <property type="evidence" value="ECO:0007669"/>
    <property type="project" value="TreeGrafter"/>
</dbReference>
<feature type="region of interest" description="Disordered" evidence="5">
    <location>
        <begin position="737"/>
        <end position="787"/>
    </location>
</feature>
<organism evidence="7 8">
    <name type="scientific">Brachionus calyciflorus</name>
    <dbReference type="NCBI Taxonomy" id="104777"/>
    <lineage>
        <taxon>Eukaryota</taxon>
        <taxon>Metazoa</taxon>
        <taxon>Spiralia</taxon>
        <taxon>Gnathifera</taxon>
        <taxon>Rotifera</taxon>
        <taxon>Eurotatoria</taxon>
        <taxon>Monogononta</taxon>
        <taxon>Pseudotrocha</taxon>
        <taxon>Ploima</taxon>
        <taxon>Brachionidae</taxon>
        <taxon>Brachionus</taxon>
    </lineage>
</organism>
<dbReference type="InterPro" id="IPR021922">
    <property type="entry name" value="Par3/HAL_N"/>
</dbReference>
<protein>
    <recommendedName>
        <fullName evidence="6">PDZ domain-containing protein</fullName>
    </recommendedName>
</protein>
<keyword evidence="2" id="KW-0132">Cell division</keyword>
<dbReference type="Gene3D" id="2.30.42.10">
    <property type="match status" value="3"/>
</dbReference>
<dbReference type="Gene3D" id="3.10.20.90">
    <property type="entry name" value="Phosphatidylinositol 3-kinase Catalytic Subunit, Chain A, domain 1"/>
    <property type="match status" value="1"/>
</dbReference>
<name>A0A813R7P6_9BILA</name>